<name>A0A1S9UJD9_BACCE</name>
<evidence type="ECO:0008006" key="3">
    <source>
        <dbReference type="Google" id="ProtNLM"/>
    </source>
</evidence>
<proteinExistence type="predicted"/>
<sequence>MFQEKEYFYCYSTNLYEFLRYEKGLKYICTAFHDKTMRRFWQFKKTDELMKALSEYHDNGEKMNLDK</sequence>
<dbReference type="Proteomes" id="UP000191124">
    <property type="component" value="Unassembled WGS sequence"/>
</dbReference>
<protein>
    <recommendedName>
        <fullName evidence="3">DUF5659 domain-containing protein</fullName>
    </recommendedName>
</protein>
<organism evidence="1 2">
    <name type="scientific">Bacillus cereus</name>
    <dbReference type="NCBI Taxonomy" id="1396"/>
    <lineage>
        <taxon>Bacteria</taxon>
        <taxon>Bacillati</taxon>
        <taxon>Bacillota</taxon>
        <taxon>Bacilli</taxon>
        <taxon>Bacillales</taxon>
        <taxon>Bacillaceae</taxon>
        <taxon>Bacillus</taxon>
        <taxon>Bacillus cereus group</taxon>
    </lineage>
</organism>
<comment type="caution">
    <text evidence="1">The sequence shown here is derived from an EMBL/GenBank/DDBJ whole genome shotgun (WGS) entry which is preliminary data.</text>
</comment>
<reference evidence="1 2" key="1">
    <citation type="submission" date="2017-01" db="EMBL/GenBank/DDBJ databases">
        <title>Bacillus cereus isolates.</title>
        <authorList>
            <person name="Beno S.M."/>
        </authorList>
    </citation>
    <scope>NUCLEOTIDE SEQUENCE [LARGE SCALE GENOMIC DNA]</scope>
    <source>
        <strain evidence="1 2">FSL M7-1219</strain>
    </source>
</reference>
<evidence type="ECO:0000313" key="2">
    <source>
        <dbReference type="Proteomes" id="UP000191124"/>
    </source>
</evidence>
<dbReference type="RefSeq" id="WP_000485081.1">
    <property type="nucleotide sequence ID" value="NZ_MQTG01000015.1"/>
</dbReference>
<dbReference type="EMBL" id="MUAL01000043">
    <property type="protein sequence ID" value="OOR22336.1"/>
    <property type="molecule type" value="Genomic_DNA"/>
</dbReference>
<evidence type="ECO:0000313" key="1">
    <source>
        <dbReference type="EMBL" id="OOR22336.1"/>
    </source>
</evidence>
<gene>
    <name evidence="1" type="ORF">BW892_19335</name>
</gene>
<accession>A0A1S9UJD9</accession>
<dbReference type="AlphaFoldDB" id="A0A1S9UJD9"/>